<proteinExistence type="predicted"/>
<dbReference type="PANTHER" id="PTHR42834:SF1">
    <property type="entry name" value="ENDONUCLEASE_EXONUCLEASE_PHOSPHATASE FAMILY PROTEIN (AFU_ORTHOLOGUE AFUA_3G09210)"/>
    <property type="match status" value="1"/>
</dbReference>
<dbReference type="AlphaFoldDB" id="A0A0D0HAP7"/>
<dbReference type="GeneID" id="93484227"/>
<evidence type="ECO:0000313" key="2">
    <source>
        <dbReference type="EMBL" id="KIP60482.1"/>
    </source>
</evidence>
<accession>A0A0D0HAP7</accession>
<dbReference type="Proteomes" id="UP000032046">
    <property type="component" value="Unassembled WGS sequence"/>
</dbReference>
<evidence type="ECO:0000259" key="1">
    <source>
        <dbReference type="Pfam" id="PF19580"/>
    </source>
</evidence>
<dbReference type="RefSeq" id="WP_042519930.1">
    <property type="nucleotide sequence ID" value="NZ_JAXESS010000082.1"/>
</dbReference>
<comment type="caution">
    <text evidence="2">The sequence shown here is derived from an EMBL/GenBank/DDBJ whole genome shotgun (WGS) entry which is preliminary data.</text>
</comment>
<dbReference type="SUPFAM" id="SSF56219">
    <property type="entry name" value="DNase I-like"/>
    <property type="match status" value="1"/>
</dbReference>
<sequence length="316" mass="36052">MLTSLILGIFTFVQLNCENLFDCTHDSLKQDTEYLSDSPRHWNSNRYWKKLGNISKEILACGHKDERGTDLIPDLVALCEVENDSVLHYLTKRGLLRNAKYEYVMTDSPDQRGIDVALLYSPMSFRLIDSYPLRVTPLKGMRPTRDILYATGEVASGDTIHVFVLHAPSRFSGKSKTTPYRMQVMQRLMASVDSIRSIHPDPMIIVSGDFNDESKDKSIRFLEAGRLSEVSAGVKGSHGAKGTYKYQGMWQSIDHILVSHRMRERLKGCFVNDLPFLMESDEKFGGMKPFRTYNGYRYANGFSDHLPLVAQFELEE</sequence>
<protein>
    <submittedName>
        <fullName evidence="2">Endonuclease</fullName>
    </submittedName>
</protein>
<dbReference type="STRING" id="1602171.ST44_10740"/>
<name>A0A0D0HAP7_9BACT</name>
<dbReference type="PANTHER" id="PTHR42834">
    <property type="entry name" value="ENDONUCLEASE/EXONUCLEASE/PHOSPHATASE FAMILY PROTEIN (AFU_ORTHOLOGUE AFUA_3G09210)"/>
    <property type="match status" value="1"/>
</dbReference>
<keyword evidence="2" id="KW-0540">Nuclease</keyword>
<gene>
    <name evidence="2" type="ORF">ST44_10740</name>
</gene>
<dbReference type="Gene3D" id="3.60.10.10">
    <property type="entry name" value="Endonuclease/exonuclease/phosphatase"/>
    <property type="match status" value="1"/>
</dbReference>
<dbReference type="EMBL" id="JXQK01000080">
    <property type="protein sequence ID" value="KIP60482.1"/>
    <property type="molecule type" value="Genomic_DNA"/>
</dbReference>
<dbReference type="InterPro" id="IPR005135">
    <property type="entry name" value="Endo/exonuclease/phosphatase"/>
</dbReference>
<organism evidence="2 3">
    <name type="scientific">Prevotella pectinovora</name>
    <dbReference type="NCBI Taxonomy" id="1602169"/>
    <lineage>
        <taxon>Bacteria</taxon>
        <taxon>Pseudomonadati</taxon>
        <taxon>Bacteroidota</taxon>
        <taxon>Bacteroidia</taxon>
        <taxon>Bacteroidales</taxon>
        <taxon>Prevotellaceae</taxon>
        <taxon>Prevotella</taxon>
    </lineage>
</organism>
<keyword evidence="3" id="KW-1185">Reference proteome</keyword>
<reference evidence="2 3" key="1">
    <citation type="submission" date="2015-01" db="EMBL/GenBank/DDBJ databases">
        <title>Comparative genomics of non-oral Prevotella species.</title>
        <authorList>
            <person name="Accetto T."/>
            <person name="Nograsek B."/>
            <person name="Avgustin G."/>
        </authorList>
    </citation>
    <scope>NUCLEOTIDE SEQUENCE [LARGE SCALE GENOMIC DNA]</scope>
    <source>
        <strain evidence="2 3">P5-119</strain>
    </source>
</reference>
<evidence type="ECO:0000313" key="3">
    <source>
        <dbReference type="Proteomes" id="UP000032046"/>
    </source>
</evidence>
<feature type="domain" description="Endonuclease/exonuclease/phosphatase" evidence="1">
    <location>
        <begin position="15"/>
        <end position="310"/>
    </location>
</feature>
<dbReference type="Pfam" id="PF19580">
    <property type="entry name" value="Exo_endo_phos_3"/>
    <property type="match status" value="1"/>
</dbReference>
<keyword evidence="2" id="KW-0255">Endonuclease</keyword>
<dbReference type="InterPro" id="IPR036691">
    <property type="entry name" value="Endo/exonu/phosph_ase_sf"/>
</dbReference>
<dbReference type="GO" id="GO:0004519">
    <property type="term" value="F:endonuclease activity"/>
    <property type="evidence" value="ECO:0007669"/>
    <property type="project" value="UniProtKB-KW"/>
</dbReference>
<keyword evidence="2" id="KW-0378">Hydrolase</keyword>